<comment type="caution">
    <text evidence="3">The sequence shown here is derived from an EMBL/GenBank/DDBJ whole genome shotgun (WGS) entry which is preliminary data.</text>
</comment>
<dbReference type="CDD" id="cd10551">
    <property type="entry name" value="PsrB"/>
    <property type="match status" value="1"/>
</dbReference>
<feature type="region of interest" description="Disordered" evidence="1">
    <location>
        <begin position="829"/>
        <end position="848"/>
    </location>
</feature>
<dbReference type="InterPro" id="IPR017896">
    <property type="entry name" value="4Fe4S_Fe-S-bd"/>
</dbReference>
<protein>
    <submittedName>
        <fullName evidence="3">TAT-variant-translocated molybdopterin oxidoreductase</fullName>
    </submittedName>
</protein>
<dbReference type="RefSeq" id="WP_210656412.1">
    <property type="nucleotide sequence ID" value="NZ_JAGKQQ010000001.1"/>
</dbReference>
<feature type="domain" description="4Fe-4S ferredoxin-type" evidence="2">
    <location>
        <begin position="937"/>
        <end position="968"/>
    </location>
</feature>
<organism evidence="3 4">
    <name type="scientific">Gemmata palustris</name>
    <dbReference type="NCBI Taxonomy" id="2822762"/>
    <lineage>
        <taxon>Bacteria</taxon>
        <taxon>Pseudomonadati</taxon>
        <taxon>Planctomycetota</taxon>
        <taxon>Planctomycetia</taxon>
        <taxon>Gemmatales</taxon>
        <taxon>Gemmataceae</taxon>
        <taxon>Gemmata</taxon>
    </lineage>
</organism>
<dbReference type="PANTHER" id="PTHR42783:SF3">
    <property type="entry name" value="GLUTAMATE SYNTHASE [NADPH] SMALL CHAIN-RELATED"/>
    <property type="match status" value="1"/>
</dbReference>
<name>A0ABS5BUK3_9BACT</name>
<dbReference type="NCBIfam" id="TIGR04519">
    <property type="entry name" value="MoCo_extend_TAT"/>
    <property type="match status" value="1"/>
</dbReference>
<dbReference type="Gene3D" id="3.30.70.20">
    <property type="match status" value="2"/>
</dbReference>
<feature type="domain" description="4Fe-4S ferredoxin-type" evidence="2">
    <location>
        <begin position="873"/>
        <end position="903"/>
    </location>
</feature>
<dbReference type="Proteomes" id="UP000676565">
    <property type="component" value="Unassembled WGS sequence"/>
</dbReference>
<evidence type="ECO:0000256" key="1">
    <source>
        <dbReference type="SAM" id="MobiDB-lite"/>
    </source>
</evidence>
<dbReference type="SUPFAM" id="SSF53706">
    <property type="entry name" value="Formate dehydrogenase/DMSO reductase, domains 1-3"/>
    <property type="match status" value="1"/>
</dbReference>
<evidence type="ECO:0000259" key="2">
    <source>
        <dbReference type="PROSITE" id="PS51379"/>
    </source>
</evidence>
<dbReference type="InterPro" id="IPR030948">
    <property type="entry name" value="TAT_var_transloc_signal_dom"/>
</dbReference>
<dbReference type="EMBL" id="JAGKQQ010000001">
    <property type="protein sequence ID" value="MBP3957400.1"/>
    <property type="molecule type" value="Genomic_DNA"/>
</dbReference>
<evidence type="ECO:0000313" key="4">
    <source>
        <dbReference type="Proteomes" id="UP000676565"/>
    </source>
</evidence>
<dbReference type="PANTHER" id="PTHR42783">
    <property type="entry name" value="GLUTAMATE SYNTHASE [NADPH] SMALL CHAIN"/>
    <property type="match status" value="1"/>
</dbReference>
<evidence type="ECO:0000313" key="3">
    <source>
        <dbReference type="EMBL" id="MBP3957400.1"/>
    </source>
</evidence>
<dbReference type="SUPFAM" id="SSF54862">
    <property type="entry name" value="4Fe-4S ferredoxins"/>
    <property type="match status" value="1"/>
</dbReference>
<dbReference type="Pfam" id="PF13247">
    <property type="entry name" value="Fer4_11"/>
    <property type="match status" value="1"/>
</dbReference>
<feature type="compositionally biased region" description="Basic and acidic residues" evidence="1">
    <location>
        <begin position="834"/>
        <end position="848"/>
    </location>
</feature>
<dbReference type="PROSITE" id="PS51379">
    <property type="entry name" value="4FE4S_FER_2"/>
    <property type="match status" value="2"/>
</dbReference>
<keyword evidence="4" id="KW-1185">Reference proteome</keyword>
<accession>A0ABS5BUK3</accession>
<dbReference type="CDD" id="cd02784">
    <property type="entry name" value="MopB_CT_PHLH"/>
    <property type="match status" value="1"/>
</dbReference>
<proteinExistence type="predicted"/>
<sequence length="1117" mass="119796">MNPDRTETPATEPAPLPMWRGLDELAASPEYQAAALNEFPEGATEFVDEPSRRRFLTLMGASLALSTGVGCNIRPASQRKIVAYTTQPDEIVPGVPLYFATSAPFGGYGQGVLVRSNEGRPTKVEGNPDSASSLGGASIHALASVLDLYDPDRSRGVTRRGISAGYDEALAALRAKLYPGGAANAGVKIRILSETTTSPTLGGQIAKLFTAFPNSKWVQYDPISSENVRAGTAKAFGSPNGVALRATYDFLKADVILSLDADFLGSGPGHVRYSRDFADRRKIREHGKDAKAIAEGKRLLEGVLADQISRLYAVECMPTNTGAVADHRLPLLSAQLETFARALATELGVAGTPAGGALPDEAKAWIKPLAADLKSAARKGKTIVVVGDHAPASLHALAFAINAHLGNIGQTVSLAPSPEVAVAGKMGDLKALAAEMAAGQVDVLLIIGEANPVFTAPADIDFAGALASLAKDKTKLTFHLGQRQDETGVLCEWHVNEAHYLEAWGDIRGHDGTASVQQPLIAPLHHGKSAIELLAALLKDEPGVPAASRDPLDVVRATWRAWFTGQKRTEAFETFWQESVRSGVVAGSAPAAVPAVLVPNWAADAPASPPIQGANAYELNIRACPSLHDGRFANNGWLQELPKPLTKISWDNAAFLSPKTADTLGIMETYYEWNKGAGEHGRAEVGVIEIEVGGKKIKAPVWILPGHADGAITVHLGHGRDGGAVGRIATTPDELNVDGKPVRGFNAYPIRTSTAPWVAGAKVSVVAGAKYVLACTQGHWAMAEKDPVSGKLLDRKPVRKGSLDEYKHNPAFAKIPPMAAGETLEINQNTPLPKQKDGKNAHHPHDERLHPLNMYQPAEGLYPDLKDAQRRRWGMAIDLSACNGCSACVIACVSENNIPVVGKRQVTRGREMHWIRIDRYYESTTADMKGAKDAGAIKTYFQPVMCVQCENAPCEIVCPVGATVHSADGLNDMTYNRCVGTRYCSNNCPYKVRRFNFLTFEGNDWSTDTLKLGRNPDVSVRSRGVMEKCTFCVQRIRGAEIVAEREQRPIRDGEILTACQSACPSGAIVFGDLNDADSAVARWKNEPANYGLLAELNTRPRLTHMAAIRNPNPAMPK</sequence>
<gene>
    <name evidence="3" type="ORF">J8F10_19310</name>
</gene>
<reference evidence="3 4" key="1">
    <citation type="submission" date="2021-04" db="EMBL/GenBank/DDBJ databases">
        <authorList>
            <person name="Ivanova A."/>
        </authorList>
    </citation>
    <scope>NUCLEOTIDE SEQUENCE [LARGE SCALE GENOMIC DNA]</scope>
    <source>
        <strain evidence="3 4">G18</strain>
    </source>
</reference>